<dbReference type="InterPro" id="IPR001304">
    <property type="entry name" value="C-type_lectin-like"/>
</dbReference>
<evidence type="ECO:0000313" key="14">
    <source>
        <dbReference type="EMBL" id="KAK7489227.1"/>
    </source>
</evidence>
<feature type="disulfide bond" evidence="10">
    <location>
        <begin position="2446"/>
        <end position="2464"/>
    </location>
</feature>
<dbReference type="InterPro" id="IPR050685">
    <property type="entry name" value="LDLR"/>
</dbReference>
<feature type="non-terminal residue" evidence="14">
    <location>
        <position position="1"/>
    </location>
</feature>
<comment type="caution">
    <text evidence="10">Lacks conserved residue(s) required for the propagation of feature annotation.</text>
</comment>
<dbReference type="InterPro" id="IPR003382">
    <property type="entry name" value="Flavoprotein"/>
</dbReference>
<dbReference type="PROSITE" id="PS01180">
    <property type="entry name" value="CUB"/>
    <property type="match status" value="2"/>
</dbReference>
<evidence type="ECO:0000256" key="4">
    <source>
        <dbReference type="ARBA" id="ARBA00022737"/>
    </source>
</evidence>
<feature type="domain" description="C-type lectin" evidence="13">
    <location>
        <begin position="2210"/>
        <end position="2323"/>
    </location>
</feature>
<dbReference type="CDD" id="cd00112">
    <property type="entry name" value="LDLa"/>
    <property type="match status" value="3"/>
</dbReference>
<dbReference type="InterPro" id="IPR035914">
    <property type="entry name" value="Sperma_CUB_dom_sf"/>
</dbReference>
<dbReference type="InterPro" id="IPR016186">
    <property type="entry name" value="C-type_lectin-like/link_sf"/>
</dbReference>
<feature type="region of interest" description="Disordered" evidence="11">
    <location>
        <begin position="37"/>
        <end position="65"/>
    </location>
</feature>
<feature type="disulfide bond" evidence="10">
    <location>
        <begin position="1827"/>
        <end position="1845"/>
    </location>
</feature>
<dbReference type="Gene3D" id="3.10.100.10">
    <property type="entry name" value="Mannose-Binding Protein A, subunit A"/>
    <property type="match status" value="4"/>
</dbReference>
<keyword evidence="15" id="KW-1185">Reference proteome</keyword>
<keyword evidence="6" id="KW-0472">Membrane</keyword>
<keyword evidence="8" id="KW-0168">Coated pit</keyword>
<evidence type="ECO:0000256" key="8">
    <source>
        <dbReference type="ARBA" id="ARBA00023176"/>
    </source>
</evidence>
<dbReference type="InterPro" id="IPR036551">
    <property type="entry name" value="Flavin_trans-like"/>
</dbReference>
<dbReference type="InterPro" id="IPR036055">
    <property type="entry name" value="LDL_receptor-like_sf"/>
</dbReference>
<evidence type="ECO:0000256" key="2">
    <source>
        <dbReference type="ARBA" id="ARBA00022583"/>
    </source>
</evidence>
<dbReference type="SUPFAM" id="SSF56436">
    <property type="entry name" value="C-type lectin-like"/>
    <property type="match status" value="4"/>
</dbReference>
<feature type="compositionally biased region" description="Polar residues" evidence="11">
    <location>
        <begin position="1296"/>
        <end position="1310"/>
    </location>
</feature>
<proteinExistence type="predicted"/>
<keyword evidence="7 10" id="KW-1015">Disulfide bond</keyword>
<dbReference type="GO" id="GO:0006897">
    <property type="term" value="P:endocytosis"/>
    <property type="evidence" value="ECO:0007669"/>
    <property type="project" value="UniProtKB-KW"/>
</dbReference>
<dbReference type="SUPFAM" id="SSF57424">
    <property type="entry name" value="LDL receptor-like module"/>
    <property type="match status" value="3"/>
</dbReference>
<keyword evidence="5" id="KW-1133">Transmembrane helix</keyword>
<dbReference type="SMART" id="SM00034">
    <property type="entry name" value="CLECT"/>
    <property type="match status" value="4"/>
</dbReference>
<dbReference type="Proteomes" id="UP001519460">
    <property type="component" value="Unassembled WGS sequence"/>
</dbReference>
<feature type="domain" description="C-type lectin" evidence="13">
    <location>
        <begin position="802"/>
        <end position="914"/>
    </location>
</feature>
<comment type="subcellular location">
    <subcellularLocation>
        <location evidence="9">Membrane</location>
        <location evidence="9">Coated pit</location>
    </subcellularLocation>
    <subcellularLocation>
        <location evidence="1">Membrane</location>
        <topology evidence="1">Single-pass membrane protein</topology>
    </subcellularLocation>
</comment>
<comment type="caution">
    <text evidence="14">The sequence shown here is derived from an EMBL/GenBank/DDBJ whole genome shotgun (WGS) entry which is preliminary data.</text>
</comment>
<dbReference type="PROSITE" id="PS50041">
    <property type="entry name" value="C_TYPE_LECTIN_2"/>
    <property type="match status" value="4"/>
</dbReference>
<feature type="domain" description="C-type lectin" evidence="13">
    <location>
        <begin position="1592"/>
        <end position="1704"/>
    </location>
</feature>
<evidence type="ECO:0000256" key="11">
    <source>
        <dbReference type="SAM" id="MobiDB-lite"/>
    </source>
</evidence>
<keyword evidence="3" id="KW-0812">Transmembrane</keyword>
<sequence length="2577" mass="288870">NSTDKDFKAFYQGAAGRPQYRLKPSTRLLRTGVLREVTGRPAPVPSQTKYTSASDGSSQRMKGSPGHVLLITSDDVPSPLPWLSRDDGVQCELCLAPSATFITAIFEEFSVGVNPKRCGTAETNTPANFLLTRVRTSATRGTVTQFGFDGTTYHSDNMDAEIVLDPPSGHVLMFSFPHFDLDWNTRCAQHDFLEAKTYDKGEQTLFRVTAGDYVPPQVYQFKIKLIFVADDDRTRTGFKMLYTIHPVSEKPTEVGRGVFNCSVPHFHTFKEHLTCNVATECAGGEDETDCPYSSTECGPGYIDGILKCYKYVDVKKELSWYDAYNECKNRGMDLVSPRTPTEWQNFRDILNSAAIQSYTTYVGLRTSLTSMAPYYRDVWQWSDNTMAYYVNLEDEKLLPKQKCAYISRIFPEKFRITDCGTLVVVPYIICEKHRQNTNVSASPAIPSFTDVTIANVWPVSIHRCPDGHVTQDFLSCDPTTHCKIKEYPSSCYTTVGGKIPMFECDRGAQTLHYSLVCDHQRGCADNSDEEFCVFASCPDRECGNHQCVASQHWCDVKGSPGHVVLISSDGVPNPSPWLSRDDGVQCELCVVPSPTFITAIFEEFSVGVTPKRCGTAETNTPANFLSTHVQTSATRGTVTQFGFDGTTYHSDNMDAHIFVHPPSGHVLMFSFPHFDLDWNTRCARHDFLEAKTYVKGEQTLFRITADDYVPPQVYQFLIRLIFVTDDDRTRTGFKMLYTIHPVSEKPTEVGRGVFNCSVPHFHTFKEHLTCNVATECAGGEDETDCPYTSTECGPGYIDGILKCYKYVDVKKELSWYDAYNECKNRGMDLVSPRTPTEWQNFRDILNSTAIQSYTTYVGLRTSLTSMAPYYRDVWQWSDNTMAYYVNLEDEKLLPKQKCAYISRIFPEKFRITDCGTLMDVPYIICEKHRQNTNVSASPAIPSFTDVTIANVWPVSIHRCPDGHVTQDFLSCDPTTHCRIKEYPSSCYTTVGGKIPMFECDRGAQTLHYSLVCDHQRGCADNSDEEFCVFASCPDRECGNHQCVASQHWCDGVQHCVDGSDEDCLDFVFHTTSSVPPPAVVDLDGRGSLPKLKPISHESGLTAAGEPKVGAGFSSAGDPTWSSSSLDGPEVKLITTKNSRHIFDVDSITCPVFTDENEWKAWSQLKDPVLHIDLRRWADMLVIAPLDANTLAKIAHDICDNLLVDSIRIRGSRAQITFHTFKHSEGQAKTRFINSISGPAGCPVQALNDYIANFTDKDFKAFYQSAVDRPQCRLKPCTRLLRTGVLREVTGRPAPVPSQTMYTSASDGSSQRSDRLENVVHGPELFFHCSAPGVLRHCSTSSFGCPVKGSPGHVVLISSDDVPNPSPWLSRDDGVQCELCTVPFGRSITAIFEEFSVGVTPERCGTAETNTPANFLLTHVRTSATRGTVTQFGFDGTTYHSDNMDAQIILDPSSGHVLMFSFPHFDLDWNTRCARHDFLEAKTYDKGEQTLFRETAGDYVPPQVYQFKIKLIFVTDDDRTRTGFKMLYTIHPVSEKPTEVGRGVFNCSVPHFHTFKEHLTCNVATECSGGEDETDCPYTSTECGPGYIDGILKCYKYVNVNKELSWYDAYNECKNRGMELVSPRTPTEWQNFRDILNSAAIQSYITYVGLRTSLTNMAPYYRDVWRWSDNTMAYYVNLEDEKMLPKPKCAYISRIFPEKFRITDCGALVDVPYIICEKHRQNTNVSASPAIPSFTDVTIANVWPVSIHRCPDGHVTQHFLSCDPTTHCKIKEYPSSCYTTVGGNIPMFECDRGAQTLHYSLVCDHQRGCADNSDEEFCVFASCPDRECGNHQCVASQHWCDGVQHCVDGSDEDCPDFVFRTTSSVPPPAVVDLDGRGTVVHGPELFFHCSAPGVLRHCSTSSFGCPVKGSPGHVVLISSDDVPNPSPWLSRDDGVQCELCTVPFPKSITAIFEEFSVGVTPKPCGTSEERSRAADIIIYDRSFRTGARTLFALCFYSKVFSMKQGFILFRFFPRTSSKASFRVRLIQTNTPANFLLTHVRTSATRGTVTQFGFDGTTYHSDNMDADIVVDPPLRHVLMFSFPHFDLDWNTRCARHDFLEAKTYDKGEQTLFRITADDYVPPQVYQFQIQLIFVTDDARTRTGFKMLYTIHPVSEKPTEVGRGVFNCSVPHFHTFKEHLTCNVATECAGGEDETDCPYTSTECGPGYIDGISKCYKYVDVKKELSWYDAYNECKNRGMELVSPRTPAEWQNFRDILNSTAIQSYTTYIGLRTSLTSMAPYYRDVWQWSDNTMAYYVNLEDEKLLPKPKCAYISRIFPEKFRITDCGALVDVPYIICEKHRQHTNVSASPAVPSFTDVTIANVWPVSIHRCPDGHVTQDFLSCDPTTHCKIKEYPSSCYTTVGGKIPMFECDRGAQTLHYSLVCDHQRGCADNSDEEFCSFASCPDRECGNHQCVASQHWCDGVQHCVDGSDEDCPQFVFHTTSSVPPPAVVDLDGRGREYGAYWETDMTSQLSVLSSVIITTDPLGSKPKCMDTFSSRIIVSNITESSDHRHQGRYFLSVAGPVTVTGSRGNYMIQSVP</sequence>
<gene>
    <name evidence="14" type="ORF">BaRGS_00019479</name>
</gene>
<dbReference type="SUPFAM" id="SSF49854">
    <property type="entry name" value="Spermadhesin, CUB domain"/>
    <property type="match status" value="4"/>
</dbReference>
<dbReference type="Pfam" id="PF02441">
    <property type="entry name" value="Flavoprotein"/>
    <property type="match status" value="1"/>
</dbReference>
<dbReference type="SUPFAM" id="SSF52507">
    <property type="entry name" value="Homo-oligomeric flavin-containing Cys decarboxylases, HFCD"/>
    <property type="match status" value="1"/>
</dbReference>
<dbReference type="PRINTS" id="PR00261">
    <property type="entry name" value="LDLRECEPTOR"/>
</dbReference>
<evidence type="ECO:0000256" key="6">
    <source>
        <dbReference type="ARBA" id="ARBA00023136"/>
    </source>
</evidence>
<dbReference type="CDD" id="cd00037">
    <property type="entry name" value="CLECT"/>
    <property type="match status" value="4"/>
</dbReference>
<dbReference type="InterPro" id="IPR000859">
    <property type="entry name" value="CUB_dom"/>
</dbReference>
<dbReference type="Gene3D" id="4.10.400.10">
    <property type="entry name" value="Low-density Lipoprotein Receptor"/>
    <property type="match status" value="7"/>
</dbReference>
<dbReference type="Gene3D" id="2.60.120.290">
    <property type="entry name" value="Spermadhesin, CUB domain"/>
    <property type="match status" value="4"/>
</dbReference>
<feature type="domain" description="CUB" evidence="12">
    <location>
        <begin position="1403"/>
        <end position="1530"/>
    </location>
</feature>
<feature type="non-terminal residue" evidence="14">
    <location>
        <position position="2577"/>
    </location>
</feature>
<feature type="disulfide bond" evidence="10">
    <location>
        <begin position="1037"/>
        <end position="1055"/>
    </location>
</feature>
<dbReference type="PROSITE" id="PS50068">
    <property type="entry name" value="LDLRA_2"/>
    <property type="match status" value="3"/>
</dbReference>
<evidence type="ECO:0000256" key="7">
    <source>
        <dbReference type="ARBA" id="ARBA00023157"/>
    </source>
</evidence>
<dbReference type="Gene3D" id="3.40.50.1950">
    <property type="entry name" value="Flavin prenyltransferase-like"/>
    <property type="match status" value="1"/>
</dbReference>
<evidence type="ECO:0000256" key="10">
    <source>
        <dbReference type="PROSITE-ProRule" id="PRU00124"/>
    </source>
</evidence>
<dbReference type="CDD" id="cd00041">
    <property type="entry name" value="CUB"/>
    <property type="match status" value="2"/>
</dbReference>
<protein>
    <submittedName>
        <fullName evidence="14">Uncharacterized protein</fullName>
    </submittedName>
</protein>
<keyword evidence="4" id="KW-0677">Repeat</keyword>
<keyword evidence="2" id="KW-0254">Endocytosis</keyword>
<dbReference type="SMART" id="SM00192">
    <property type="entry name" value="LDLa"/>
    <property type="match status" value="11"/>
</dbReference>
<dbReference type="InterPro" id="IPR016187">
    <property type="entry name" value="CTDL_fold"/>
</dbReference>
<evidence type="ECO:0000256" key="3">
    <source>
        <dbReference type="ARBA" id="ARBA00022692"/>
    </source>
</evidence>
<evidence type="ECO:0000313" key="15">
    <source>
        <dbReference type="Proteomes" id="UP001519460"/>
    </source>
</evidence>
<dbReference type="GO" id="GO:0005905">
    <property type="term" value="C:clathrin-coated pit"/>
    <property type="evidence" value="ECO:0007669"/>
    <property type="project" value="UniProtKB-KW"/>
</dbReference>
<reference evidence="14 15" key="1">
    <citation type="journal article" date="2023" name="Sci. Data">
        <title>Genome assembly of the Korean intertidal mud-creeper Batillaria attramentaria.</title>
        <authorList>
            <person name="Patra A.K."/>
            <person name="Ho P.T."/>
            <person name="Jun S."/>
            <person name="Lee S.J."/>
            <person name="Kim Y."/>
            <person name="Won Y.J."/>
        </authorList>
    </citation>
    <scope>NUCLEOTIDE SEQUENCE [LARGE SCALE GENOMIC DNA]</scope>
    <source>
        <strain evidence="14">Wonlab-2016</strain>
    </source>
</reference>
<feature type="compositionally biased region" description="Polar residues" evidence="11">
    <location>
        <begin position="45"/>
        <end position="61"/>
    </location>
</feature>
<feature type="domain" description="C-type lectin" evidence="13">
    <location>
        <begin position="307"/>
        <end position="419"/>
    </location>
</feature>
<evidence type="ECO:0000259" key="13">
    <source>
        <dbReference type="PROSITE" id="PS50041"/>
    </source>
</evidence>
<dbReference type="SMART" id="SM00042">
    <property type="entry name" value="CUB"/>
    <property type="match status" value="4"/>
</dbReference>
<feature type="domain" description="CUB" evidence="12">
    <location>
        <begin position="118"/>
        <end position="245"/>
    </location>
</feature>
<evidence type="ECO:0000256" key="5">
    <source>
        <dbReference type="ARBA" id="ARBA00022989"/>
    </source>
</evidence>
<accession>A0ABD0KPV3</accession>
<feature type="region of interest" description="Disordered" evidence="11">
    <location>
        <begin position="1290"/>
        <end position="1314"/>
    </location>
</feature>
<evidence type="ECO:0000256" key="9">
    <source>
        <dbReference type="ARBA" id="ARBA00037878"/>
    </source>
</evidence>
<dbReference type="InterPro" id="IPR002172">
    <property type="entry name" value="LDrepeatLR_classA_rpt"/>
</dbReference>
<dbReference type="EMBL" id="JACVVK020000140">
    <property type="protein sequence ID" value="KAK7489227.1"/>
    <property type="molecule type" value="Genomic_DNA"/>
</dbReference>
<evidence type="ECO:0000256" key="1">
    <source>
        <dbReference type="ARBA" id="ARBA00004167"/>
    </source>
</evidence>
<dbReference type="PANTHER" id="PTHR24270">
    <property type="entry name" value="LOW-DENSITY LIPOPROTEIN RECEPTOR-RELATED"/>
    <property type="match status" value="1"/>
</dbReference>
<organism evidence="14 15">
    <name type="scientific">Batillaria attramentaria</name>
    <dbReference type="NCBI Taxonomy" id="370345"/>
    <lineage>
        <taxon>Eukaryota</taxon>
        <taxon>Metazoa</taxon>
        <taxon>Spiralia</taxon>
        <taxon>Lophotrochozoa</taxon>
        <taxon>Mollusca</taxon>
        <taxon>Gastropoda</taxon>
        <taxon>Caenogastropoda</taxon>
        <taxon>Sorbeoconcha</taxon>
        <taxon>Cerithioidea</taxon>
        <taxon>Batillariidae</taxon>
        <taxon>Batillaria</taxon>
    </lineage>
</organism>
<name>A0ABD0KPV3_9CAEN</name>
<evidence type="ECO:0000259" key="12">
    <source>
        <dbReference type="PROSITE" id="PS01180"/>
    </source>
</evidence>